<dbReference type="InterPro" id="IPR005531">
    <property type="entry name" value="Asp23"/>
</dbReference>
<evidence type="ECO:0000313" key="3">
    <source>
        <dbReference type="EMBL" id="MBB5821474.1"/>
    </source>
</evidence>
<feature type="compositionally biased region" description="Low complexity" evidence="2">
    <location>
        <begin position="7"/>
        <end position="25"/>
    </location>
</feature>
<comment type="caution">
    <text evidence="3">The sequence shown here is derived from an EMBL/GenBank/DDBJ whole genome shotgun (WGS) entry which is preliminary data.</text>
</comment>
<evidence type="ECO:0000256" key="2">
    <source>
        <dbReference type="SAM" id="MobiDB-lite"/>
    </source>
</evidence>
<dbReference type="EMBL" id="JACHMP010000001">
    <property type="protein sequence ID" value="MBB5821474.1"/>
    <property type="molecule type" value="Genomic_DNA"/>
</dbReference>
<reference evidence="3 4" key="1">
    <citation type="submission" date="2020-08" db="EMBL/GenBank/DDBJ databases">
        <title>Sequencing the genomes of 1000 actinobacteria strains.</title>
        <authorList>
            <person name="Klenk H.-P."/>
        </authorList>
    </citation>
    <scope>NUCLEOTIDE SEQUENCE [LARGE SCALE GENOMIC DNA]</scope>
    <source>
        <strain evidence="3 4">DSM 46887</strain>
    </source>
</reference>
<dbReference type="Pfam" id="PF03780">
    <property type="entry name" value="Asp23"/>
    <property type="match status" value="1"/>
</dbReference>
<feature type="region of interest" description="Disordered" evidence="2">
    <location>
        <begin position="158"/>
        <end position="211"/>
    </location>
</feature>
<accession>A0A7W9MIH7</accession>
<name>A0A7W9MIH7_9ACTN</name>
<feature type="compositionally biased region" description="Low complexity" evidence="2">
    <location>
        <begin position="32"/>
        <end position="46"/>
    </location>
</feature>
<proteinExistence type="inferred from homology"/>
<comment type="similarity">
    <text evidence="1">Belongs to the asp23 family.</text>
</comment>
<feature type="compositionally biased region" description="Pro residues" evidence="2">
    <location>
        <begin position="168"/>
        <end position="177"/>
    </location>
</feature>
<keyword evidence="4" id="KW-1185">Reference proteome</keyword>
<protein>
    <submittedName>
        <fullName evidence="3">Putative alkaline shock family protein YloU</fullName>
    </submittedName>
</protein>
<evidence type="ECO:0000313" key="4">
    <source>
        <dbReference type="Proteomes" id="UP000540685"/>
    </source>
</evidence>
<feature type="region of interest" description="Disordered" evidence="2">
    <location>
        <begin position="1"/>
        <end position="46"/>
    </location>
</feature>
<dbReference type="AlphaFoldDB" id="A0A7W9MIH7"/>
<evidence type="ECO:0000256" key="1">
    <source>
        <dbReference type="ARBA" id="ARBA00005721"/>
    </source>
</evidence>
<gene>
    <name evidence="3" type="ORF">F4562_004536</name>
</gene>
<organism evidence="3 4">
    <name type="scientific">Streptosporangium becharense</name>
    <dbReference type="NCBI Taxonomy" id="1816182"/>
    <lineage>
        <taxon>Bacteria</taxon>
        <taxon>Bacillati</taxon>
        <taxon>Actinomycetota</taxon>
        <taxon>Actinomycetes</taxon>
        <taxon>Streptosporangiales</taxon>
        <taxon>Streptosporangiaceae</taxon>
        <taxon>Streptosporangium</taxon>
    </lineage>
</organism>
<dbReference type="Proteomes" id="UP000540685">
    <property type="component" value="Unassembled WGS sequence"/>
</dbReference>
<sequence>MMSTPVGRRPGPGEAAVPAVPGARAAPEDAESPASASPTAQAVPAQSVREIVPPERRGRTDIPGRVVSRIAARSAGEVARVREVGERGPRTFHGGTRATVDGRLTTLRLDVTVEYPAPIRQVTREVRRHVAERVRALTGLDVGHIDIEVVDVVPSRDASRPWDTAPMPVVPAGPAGPPGSAGLGGPAGATAYREPGTRLTGGATAYREEPG</sequence>